<dbReference type="EMBL" id="MT141217">
    <property type="protein sequence ID" value="QJA56420.1"/>
    <property type="molecule type" value="Genomic_DNA"/>
</dbReference>
<gene>
    <name evidence="1" type="ORF">MM415B01854_0012</name>
</gene>
<dbReference type="AlphaFoldDB" id="A0A6M3IFY7"/>
<evidence type="ECO:0000313" key="1">
    <source>
        <dbReference type="EMBL" id="QJA56420.1"/>
    </source>
</evidence>
<sequence>MASGMTTTTALADSLPTIIASARIVRENEGVMPNLVEKQTLGKGVGVSWTEVKLDQLTAQSVGETTELENAQQIADSSISITPTMVGIKTRITNRVADRISKNAYAKIGSLAQNAIQRKKNADGLTILDGFSNSYPGSGSSTLTSGHIAAAMAVIQGNATEPGNPPFRCVLHPYQIRDIEDEIVAGVGTYPIAEGLTARVFKEGFRGMIAEAQLYADGNISISSNEAKGGVFAQEAIVLVQGKAPWAYTKLQEHIGGGATDIILYDEYAYGERLDTWGIEIYSDATAPTS</sequence>
<protein>
    <submittedName>
        <fullName evidence="1">Putative capsid protein</fullName>
    </submittedName>
</protein>
<reference evidence="1" key="1">
    <citation type="submission" date="2020-03" db="EMBL/GenBank/DDBJ databases">
        <title>The deep terrestrial virosphere.</title>
        <authorList>
            <person name="Holmfeldt K."/>
            <person name="Nilsson E."/>
            <person name="Simone D."/>
            <person name="Lopez-Fernandez M."/>
            <person name="Wu X."/>
            <person name="de Brujin I."/>
            <person name="Lundin D."/>
            <person name="Andersson A."/>
            <person name="Bertilsson S."/>
            <person name="Dopson M."/>
        </authorList>
    </citation>
    <scope>NUCLEOTIDE SEQUENCE</scope>
    <source>
        <strain evidence="1">MM415B01854</strain>
    </source>
</reference>
<name>A0A6M3IFY7_9ZZZZ</name>
<proteinExistence type="predicted"/>
<accession>A0A6M3IFY7</accession>
<organism evidence="1">
    <name type="scientific">viral metagenome</name>
    <dbReference type="NCBI Taxonomy" id="1070528"/>
    <lineage>
        <taxon>unclassified sequences</taxon>
        <taxon>metagenomes</taxon>
        <taxon>organismal metagenomes</taxon>
    </lineage>
</organism>